<reference evidence="2" key="1">
    <citation type="journal article" date="2021" name="Nat. Commun.">
        <title>Genetic determinants of endophytism in the Arabidopsis root mycobiome.</title>
        <authorList>
            <person name="Mesny F."/>
            <person name="Miyauchi S."/>
            <person name="Thiergart T."/>
            <person name="Pickel B."/>
            <person name="Atanasova L."/>
            <person name="Karlsson M."/>
            <person name="Huettel B."/>
            <person name="Barry K.W."/>
            <person name="Haridas S."/>
            <person name="Chen C."/>
            <person name="Bauer D."/>
            <person name="Andreopoulos W."/>
            <person name="Pangilinan J."/>
            <person name="LaButti K."/>
            <person name="Riley R."/>
            <person name="Lipzen A."/>
            <person name="Clum A."/>
            <person name="Drula E."/>
            <person name="Henrissat B."/>
            <person name="Kohler A."/>
            <person name="Grigoriev I.V."/>
            <person name="Martin F.M."/>
            <person name="Hacquard S."/>
        </authorList>
    </citation>
    <scope>NUCLEOTIDE SEQUENCE</scope>
    <source>
        <strain evidence="2">MPI-CAGE-CH-0243</strain>
    </source>
</reference>
<keyword evidence="3" id="KW-1185">Reference proteome</keyword>
<dbReference type="AlphaFoldDB" id="A0A9P9E0E6"/>
<organism evidence="2 3">
    <name type="scientific">Dendryphion nanum</name>
    <dbReference type="NCBI Taxonomy" id="256645"/>
    <lineage>
        <taxon>Eukaryota</taxon>
        <taxon>Fungi</taxon>
        <taxon>Dikarya</taxon>
        <taxon>Ascomycota</taxon>
        <taxon>Pezizomycotina</taxon>
        <taxon>Dothideomycetes</taxon>
        <taxon>Pleosporomycetidae</taxon>
        <taxon>Pleosporales</taxon>
        <taxon>Torulaceae</taxon>
        <taxon>Dendryphion</taxon>
    </lineage>
</organism>
<evidence type="ECO:0000313" key="3">
    <source>
        <dbReference type="Proteomes" id="UP000700596"/>
    </source>
</evidence>
<comment type="caution">
    <text evidence="2">The sequence shown here is derived from an EMBL/GenBank/DDBJ whole genome shotgun (WGS) entry which is preliminary data.</text>
</comment>
<keyword evidence="1" id="KW-0472">Membrane</keyword>
<evidence type="ECO:0000313" key="2">
    <source>
        <dbReference type="EMBL" id="KAH7128588.1"/>
    </source>
</evidence>
<feature type="transmembrane region" description="Helical" evidence="1">
    <location>
        <begin position="113"/>
        <end position="137"/>
    </location>
</feature>
<dbReference type="EMBL" id="JAGMWT010000005">
    <property type="protein sequence ID" value="KAH7128588.1"/>
    <property type="molecule type" value="Genomic_DNA"/>
</dbReference>
<protein>
    <submittedName>
        <fullName evidence="2">Uncharacterized protein</fullName>
    </submittedName>
</protein>
<gene>
    <name evidence="2" type="ORF">B0J11DRAFT_505055</name>
</gene>
<accession>A0A9P9E0E6</accession>
<proteinExistence type="predicted"/>
<keyword evidence="1" id="KW-0812">Transmembrane</keyword>
<keyword evidence="1" id="KW-1133">Transmembrane helix</keyword>
<name>A0A9P9E0E6_9PLEO</name>
<sequence>MAILQTLFAASNAAPLKPALGDTVDTKEATAIAYTHTVPVPEFPTIPPHPRQFDPWNPSVTKAWINPTISTRPVETPAVDFPTTGWTYPTIPSAQMIPPNQAKHEGHDWKAGAITVGIVVGTIFAVSLLCCTIWWVYRRCTGKAMEGAPNQVTPKDPNGGAGR</sequence>
<evidence type="ECO:0000256" key="1">
    <source>
        <dbReference type="SAM" id="Phobius"/>
    </source>
</evidence>
<dbReference type="Proteomes" id="UP000700596">
    <property type="component" value="Unassembled WGS sequence"/>
</dbReference>